<feature type="domain" description="DUF7906" evidence="2">
    <location>
        <begin position="78"/>
        <end position="294"/>
    </location>
</feature>
<feature type="signal peptide" evidence="1">
    <location>
        <begin position="1"/>
        <end position="21"/>
    </location>
</feature>
<dbReference type="PANTHER" id="PTHR31515">
    <property type="entry name" value="TRANSMEMBRANE PROTEIN-RELATED"/>
    <property type="match status" value="1"/>
</dbReference>
<dbReference type="EMBL" id="HBFB01014295">
    <property type="protein sequence ID" value="CAD8677563.1"/>
    <property type="molecule type" value="Transcribed_RNA"/>
</dbReference>
<reference evidence="3" key="1">
    <citation type="submission" date="2021-01" db="EMBL/GenBank/DDBJ databases">
        <authorList>
            <person name="Corre E."/>
            <person name="Pelletier E."/>
            <person name="Niang G."/>
            <person name="Scheremetjew M."/>
            <person name="Finn R."/>
            <person name="Kale V."/>
            <person name="Holt S."/>
            <person name="Cochrane G."/>
            <person name="Meng A."/>
            <person name="Brown T."/>
            <person name="Cohen L."/>
        </authorList>
    </citation>
    <scope>NUCLEOTIDE SEQUENCE</scope>
    <source>
        <strain evidence="3">SAG 11-49</strain>
    </source>
</reference>
<organism evidence="3">
    <name type="scientific">Chlamydomonas leiostraca</name>
    <dbReference type="NCBI Taxonomy" id="1034604"/>
    <lineage>
        <taxon>Eukaryota</taxon>
        <taxon>Viridiplantae</taxon>
        <taxon>Chlorophyta</taxon>
        <taxon>core chlorophytes</taxon>
        <taxon>Chlorophyceae</taxon>
        <taxon>CS clade</taxon>
        <taxon>Chlamydomonadales</taxon>
        <taxon>Chlamydomonadaceae</taxon>
        <taxon>Chlamydomonas</taxon>
    </lineage>
</organism>
<dbReference type="Pfam" id="PF25483">
    <property type="entry name" value="DUF7906"/>
    <property type="match status" value="1"/>
</dbReference>
<protein>
    <recommendedName>
        <fullName evidence="2">DUF7906 domain-containing protein</fullName>
    </recommendedName>
</protein>
<evidence type="ECO:0000259" key="2">
    <source>
        <dbReference type="Pfam" id="PF25483"/>
    </source>
</evidence>
<keyword evidence="1" id="KW-0732">Signal</keyword>
<evidence type="ECO:0000313" key="3">
    <source>
        <dbReference type="EMBL" id="CAD8677563.1"/>
    </source>
</evidence>
<dbReference type="InterPro" id="IPR057228">
    <property type="entry name" value="DUF7906"/>
</dbReference>
<dbReference type="PANTHER" id="PTHR31515:SF4">
    <property type="entry name" value="TRANSMEMBRANE PROTEIN"/>
    <property type="match status" value="1"/>
</dbReference>
<proteinExistence type="predicted"/>
<gene>
    <name evidence="3" type="ORF">CLEI1391_LOCUS8051</name>
</gene>
<sequence>MAWAAAILVIVAITAIPQSSAVDKHSIQKARSFVSQTVEKNEMDPMLALSSEHREAFAQDPGPISDVIRQLTEVTIQQSIEVRLVGFDGDGGSRLHISDAALVKHLRALRADMDTVALEPHPTLMPVFPEFTFKVTHAGTNLLQRINAALAQAVANDNARPDRLPGEQLRVPHRSVDDVLRTDQHRDTAAALTIYLLAPSGVGDASGKYAYAYDAEHNKRAPCAGSHWVGAQRYMWVDIAAGPVLYGPGMGHEGQVFQHTMPHPLNYKPSMLPTAIVPDLAALVWSAVQHHVWPPLQHGQARFARTLAVEVIHMHDTLSPPADKLAEGEIQSVLSAALGGLQSVTVHESWVSFATCDLCVAAYSSALRTRTARDRSTPVVIAHEARFLDTAALHAALGLYADGIYGAGGLEFSGGEDDARHVLPVFVFDVSDSDEPLLLSDGQQAAAFPDMVLAVTSRVGEMHTHFTCSWDRIRVSTLDITRQVLAAVLTSAWGVANTSTFYTPATGPGQNHLWSVGATPYGPLASTLHLPAPLAALLPRNLALSTLNATTSRIVRVLQGFDALTQSGRIDKALASDWYRGVLTRVNLAQYKVTQAAVALSAVDYAKALRYARSLEHDASSLEKLAVKVSRELKPQLQCASGPGLRTFAWAPLVAVAMWPVARWLRRKMYKPKLEKMW</sequence>
<name>A0A7S0RHP8_9CHLO</name>
<evidence type="ECO:0000256" key="1">
    <source>
        <dbReference type="SAM" id="SignalP"/>
    </source>
</evidence>
<accession>A0A7S0RHP8</accession>
<dbReference type="AlphaFoldDB" id="A0A7S0RHP8"/>
<feature type="chain" id="PRO_5030566697" description="DUF7906 domain-containing protein" evidence="1">
    <location>
        <begin position="22"/>
        <end position="678"/>
    </location>
</feature>